<evidence type="ECO:0000313" key="2">
    <source>
        <dbReference type="EMBL" id="NMJ42616.1"/>
    </source>
</evidence>
<dbReference type="AlphaFoldDB" id="A0A848EF51"/>
<sequence length="47" mass="5201">MNGPAERYDARGRSVPRSRLPFGVAVLVERLLVILLPVIGIDRVESL</sequence>
<keyword evidence="3" id="KW-1185">Reference proteome</keyword>
<organism evidence="2 3">
    <name type="scientific">Neoroseomonas marina</name>
    <dbReference type="NCBI Taxonomy" id="1232220"/>
    <lineage>
        <taxon>Bacteria</taxon>
        <taxon>Pseudomonadati</taxon>
        <taxon>Pseudomonadota</taxon>
        <taxon>Alphaproteobacteria</taxon>
        <taxon>Acetobacterales</taxon>
        <taxon>Acetobacteraceae</taxon>
        <taxon>Neoroseomonas</taxon>
    </lineage>
</organism>
<dbReference type="Proteomes" id="UP000548582">
    <property type="component" value="Unassembled WGS sequence"/>
</dbReference>
<reference evidence="2 3" key="1">
    <citation type="submission" date="2020-03" db="EMBL/GenBank/DDBJ databases">
        <authorList>
            <person name="Sun Q."/>
        </authorList>
    </citation>
    <scope>NUCLEOTIDE SEQUENCE [LARGE SCALE GENOMIC DNA]</scope>
    <source>
        <strain evidence="2 3">JC162</strain>
    </source>
</reference>
<protein>
    <submittedName>
        <fullName evidence="2">Uncharacterized protein</fullName>
    </submittedName>
</protein>
<proteinExistence type="predicted"/>
<comment type="caution">
    <text evidence="2">The sequence shown here is derived from an EMBL/GenBank/DDBJ whole genome shotgun (WGS) entry which is preliminary data.</text>
</comment>
<keyword evidence="1" id="KW-1133">Transmembrane helix</keyword>
<name>A0A848EF51_9PROT</name>
<keyword evidence="1" id="KW-0472">Membrane</keyword>
<dbReference type="RefSeq" id="WP_170054853.1">
    <property type="nucleotide sequence ID" value="NZ_JABBKX010000005.1"/>
</dbReference>
<dbReference type="EMBL" id="JABBKX010000005">
    <property type="protein sequence ID" value="NMJ42616.1"/>
    <property type="molecule type" value="Genomic_DNA"/>
</dbReference>
<evidence type="ECO:0000256" key="1">
    <source>
        <dbReference type="SAM" id="Phobius"/>
    </source>
</evidence>
<keyword evidence="1" id="KW-0812">Transmembrane</keyword>
<accession>A0A848EF51</accession>
<gene>
    <name evidence="2" type="ORF">GWK16_15320</name>
</gene>
<feature type="transmembrane region" description="Helical" evidence="1">
    <location>
        <begin position="20"/>
        <end position="41"/>
    </location>
</feature>
<evidence type="ECO:0000313" key="3">
    <source>
        <dbReference type="Proteomes" id="UP000548582"/>
    </source>
</evidence>